<dbReference type="AlphaFoldDB" id="L0D7A9"/>
<dbReference type="InterPro" id="IPR029055">
    <property type="entry name" value="Ntn_hydrolases_N"/>
</dbReference>
<evidence type="ECO:0000256" key="4">
    <source>
        <dbReference type="ARBA" id="ARBA00022741"/>
    </source>
</evidence>
<dbReference type="CDD" id="cd00712">
    <property type="entry name" value="AsnB"/>
    <property type="match status" value="1"/>
</dbReference>
<dbReference type="EMBL" id="CP003364">
    <property type="protein sequence ID" value="AGA24718.1"/>
    <property type="molecule type" value="Genomic_DNA"/>
</dbReference>
<dbReference type="EC" id="6.3.5.4" evidence="3"/>
<evidence type="ECO:0000256" key="9">
    <source>
        <dbReference type="PIRSR" id="PIRSR001589-2"/>
    </source>
</evidence>
<keyword evidence="8" id="KW-0028">Amino-acid biosynthesis</keyword>
<dbReference type="PANTHER" id="PTHR43284:SF1">
    <property type="entry name" value="ASPARAGINE SYNTHETASE"/>
    <property type="match status" value="1"/>
</dbReference>
<dbReference type="KEGG" id="saci:Sinac_0268"/>
<dbReference type="Gene3D" id="3.60.20.10">
    <property type="entry name" value="Glutamine Phosphoribosylpyrophosphate, subunit 1, domain 1"/>
    <property type="match status" value="1"/>
</dbReference>
<dbReference type="Gene3D" id="3.40.50.620">
    <property type="entry name" value="HUPs"/>
    <property type="match status" value="1"/>
</dbReference>
<evidence type="ECO:0000256" key="7">
    <source>
        <dbReference type="ARBA" id="ARBA00048741"/>
    </source>
</evidence>
<name>L0D7A9_SINAD</name>
<comment type="similarity">
    <text evidence="2">Belongs to the asparagine synthetase family.</text>
</comment>
<reference evidence="12 13" key="1">
    <citation type="submission" date="2012-02" db="EMBL/GenBank/DDBJ databases">
        <title>Complete sequence of chromosome of Singulisphaera acidiphila DSM 18658.</title>
        <authorList>
            <consortium name="US DOE Joint Genome Institute (JGI-PGF)"/>
            <person name="Lucas S."/>
            <person name="Copeland A."/>
            <person name="Lapidus A."/>
            <person name="Glavina del Rio T."/>
            <person name="Dalin E."/>
            <person name="Tice H."/>
            <person name="Bruce D."/>
            <person name="Goodwin L."/>
            <person name="Pitluck S."/>
            <person name="Peters L."/>
            <person name="Ovchinnikova G."/>
            <person name="Chertkov O."/>
            <person name="Kyrpides N."/>
            <person name="Mavromatis K."/>
            <person name="Ivanova N."/>
            <person name="Brettin T."/>
            <person name="Detter J.C."/>
            <person name="Han C."/>
            <person name="Larimer F."/>
            <person name="Land M."/>
            <person name="Hauser L."/>
            <person name="Markowitz V."/>
            <person name="Cheng J.-F."/>
            <person name="Hugenholtz P."/>
            <person name="Woyke T."/>
            <person name="Wu D."/>
            <person name="Tindall B."/>
            <person name="Pomrenke H."/>
            <person name="Brambilla E."/>
            <person name="Klenk H.-P."/>
            <person name="Eisen J.A."/>
        </authorList>
    </citation>
    <scope>NUCLEOTIDE SEQUENCE [LARGE SCALE GENOMIC DNA]</scope>
    <source>
        <strain evidence="13">ATCC BAA-1392 / DSM 18658 / VKM B-2454 / MOB10</strain>
    </source>
</reference>
<comment type="pathway">
    <text evidence="1">Amino-acid biosynthesis; L-asparagine biosynthesis; L-asparagine from L-aspartate (L-Gln route): step 1/1.</text>
</comment>
<dbReference type="STRING" id="886293.Sinac_0268"/>
<evidence type="ECO:0000259" key="11">
    <source>
        <dbReference type="PROSITE" id="PS51278"/>
    </source>
</evidence>
<dbReference type="GO" id="GO:0005524">
    <property type="term" value="F:ATP binding"/>
    <property type="evidence" value="ECO:0007669"/>
    <property type="project" value="UniProtKB-KW"/>
</dbReference>
<feature type="site" description="Important for beta-aspartyl-AMP intermediate formation" evidence="10">
    <location>
        <position position="364"/>
    </location>
</feature>
<dbReference type="GO" id="GO:0005829">
    <property type="term" value="C:cytosol"/>
    <property type="evidence" value="ECO:0007669"/>
    <property type="project" value="TreeGrafter"/>
</dbReference>
<keyword evidence="6 8" id="KW-0315">Glutamine amidotransferase</keyword>
<dbReference type="InterPro" id="IPR017932">
    <property type="entry name" value="GATase_2_dom"/>
</dbReference>
<proteinExistence type="inferred from homology"/>
<organism evidence="12 13">
    <name type="scientific">Singulisphaera acidiphila (strain ATCC BAA-1392 / DSM 18658 / VKM B-2454 / MOB10)</name>
    <dbReference type="NCBI Taxonomy" id="886293"/>
    <lineage>
        <taxon>Bacteria</taxon>
        <taxon>Pseudomonadati</taxon>
        <taxon>Planctomycetota</taxon>
        <taxon>Planctomycetia</taxon>
        <taxon>Isosphaerales</taxon>
        <taxon>Isosphaeraceae</taxon>
        <taxon>Singulisphaera</taxon>
    </lineage>
</organism>
<dbReference type="InterPro" id="IPR014729">
    <property type="entry name" value="Rossmann-like_a/b/a_fold"/>
</dbReference>
<evidence type="ECO:0000256" key="5">
    <source>
        <dbReference type="ARBA" id="ARBA00022840"/>
    </source>
</evidence>
<feature type="binding site" evidence="9">
    <location>
        <position position="290"/>
    </location>
    <ligand>
        <name>ATP</name>
        <dbReference type="ChEBI" id="CHEBI:30616"/>
    </ligand>
</feature>
<dbReference type="InterPro" id="IPR001962">
    <property type="entry name" value="Asn_synthase"/>
</dbReference>
<keyword evidence="5 9" id="KW-0067">ATP-binding</keyword>
<dbReference type="GO" id="GO:0004066">
    <property type="term" value="F:asparagine synthase (glutamine-hydrolyzing) activity"/>
    <property type="evidence" value="ECO:0007669"/>
    <property type="project" value="UniProtKB-EC"/>
</dbReference>
<protein>
    <recommendedName>
        <fullName evidence="3">asparagine synthase (glutamine-hydrolyzing)</fullName>
        <ecNumber evidence="3">6.3.5.4</ecNumber>
    </recommendedName>
</protein>
<dbReference type="InterPro" id="IPR006426">
    <property type="entry name" value="Asn_synth_AEB"/>
</dbReference>
<dbReference type="PROSITE" id="PS51278">
    <property type="entry name" value="GATASE_TYPE_2"/>
    <property type="match status" value="1"/>
</dbReference>
<dbReference type="InterPro" id="IPR033738">
    <property type="entry name" value="AsnB_N"/>
</dbReference>
<dbReference type="Pfam" id="PF00733">
    <property type="entry name" value="Asn_synthase"/>
    <property type="match status" value="1"/>
</dbReference>
<dbReference type="RefSeq" id="WP_015243903.1">
    <property type="nucleotide sequence ID" value="NC_019892.1"/>
</dbReference>
<dbReference type="HOGENOM" id="CLU_014658_3_1_0"/>
<dbReference type="NCBIfam" id="TIGR01536">
    <property type="entry name" value="asn_synth_AEB"/>
    <property type="match status" value="1"/>
</dbReference>
<comment type="catalytic activity">
    <reaction evidence="7">
        <text>L-aspartate + L-glutamine + ATP + H2O = L-asparagine + L-glutamate + AMP + diphosphate + H(+)</text>
        <dbReference type="Rhea" id="RHEA:12228"/>
        <dbReference type="ChEBI" id="CHEBI:15377"/>
        <dbReference type="ChEBI" id="CHEBI:15378"/>
        <dbReference type="ChEBI" id="CHEBI:29985"/>
        <dbReference type="ChEBI" id="CHEBI:29991"/>
        <dbReference type="ChEBI" id="CHEBI:30616"/>
        <dbReference type="ChEBI" id="CHEBI:33019"/>
        <dbReference type="ChEBI" id="CHEBI:58048"/>
        <dbReference type="ChEBI" id="CHEBI:58359"/>
        <dbReference type="ChEBI" id="CHEBI:456215"/>
        <dbReference type="EC" id="6.3.5.4"/>
    </reaction>
</comment>
<sequence>MCGITGAAWTDAGRPLAEDALAAMMTRIVHRGPDDSGVYRDDHAALGFRRLSIVDLSGGHQPLSNEDSTIWTVFNGEIYNFPELRHRLEARGHTLRSTGDTEVLVHLYEDEGPGMFSLLRGMFAVAIWDAPRRRLLLGRDRLGQKPLVYRHDRTRILFASELKSLLALPESEFPRRVDPLALDRYLTYGYIPHPDTILAGTHKLPPAHYAVWEGGTLRLERYWNPDWSLERNRPLEEDVEELRATLGDAVREQMVADVPLGAFLSGGVDSTIIVGLMQEASTQPVKTFSIGFDDPAFDETRFAELAARHLGTEHHAFVVTPRAWELLPALAAQFDEPFADSSAVPTWCVAQETRREVTVALTGDAGDELFAGYDRYRAIALAGLTDRLPAGPRRVLQGPVARALPVSTRAKTPMRKVRRWLEGIGEEPVPRYLRWICQFDEASRIALYSDSWIETLAEAGTAQPAEADPAEALTRAFAAASRRDPVTRAMTADLLTYLPGDLLVKVDMASMAHSLECRGPLLDHRVVELAMAMPIARKLRLRNGHSKAILKQAFPEYLPPALRNRPKMGFGVPVDRWFRGPLKDELRSVLLDPVSQNRGLFRPEAIATLIDEHVQNQCDHAYKLWTLLVLELWFRNHIDAVPT</sequence>
<evidence type="ECO:0000256" key="8">
    <source>
        <dbReference type="PIRSR" id="PIRSR001589-1"/>
    </source>
</evidence>
<dbReference type="PANTHER" id="PTHR43284">
    <property type="entry name" value="ASPARAGINE SYNTHETASE (GLUTAMINE-HYDROLYZING)"/>
    <property type="match status" value="1"/>
</dbReference>
<evidence type="ECO:0000256" key="6">
    <source>
        <dbReference type="ARBA" id="ARBA00022962"/>
    </source>
</evidence>
<evidence type="ECO:0000256" key="1">
    <source>
        <dbReference type="ARBA" id="ARBA00005187"/>
    </source>
</evidence>
<evidence type="ECO:0000313" key="13">
    <source>
        <dbReference type="Proteomes" id="UP000010798"/>
    </source>
</evidence>
<dbReference type="SUPFAM" id="SSF56235">
    <property type="entry name" value="N-terminal nucleophile aminohydrolases (Ntn hydrolases)"/>
    <property type="match status" value="1"/>
</dbReference>
<dbReference type="GO" id="GO:0006529">
    <property type="term" value="P:asparagine biosynthetic process"/>
    <property type="evidence" value="ECO:0007669"/>
    <property type="project" value="UniProtKB-KW"/>
</dbReference>
<dbReference type="Pfam" id="PF13537">
    <property type="entry name" value="GATase_7"/>
    <property type="match status" value="1"/>
</dbReference>
<dbReference type="Proteomes" id="UP000010798">
    <property type="component" value="Chromosome"/>
</dbReference>
<keyword evidence="13" id="KW-1185">Reference proteome</keyword>
<accession>L0D7A9</accession>
<dbReference type="eggNOG" id="COG0367">
    <property type="taxonomic scope" value="Bacteria"/>
</dbReference>
<gene>
    <name evidence="12" type="ordered locus">Sinac_0268</name>
</gene>
<evidence type="ECO:0000313" key="12">
    <source>
        <dbReference type="EMBL" id="AGA24718.1"/>
    </source>
</evidence>
<dbReference type="CDD" id="cd01991">
    <property type="entry name" value="Asn_synthase_B_C"/>
    <property type="match status" value="1"/>
</dbReference>
<evidence type="ECO:0000256" key="2">
    <source>
        <dbReference type="ARBA" id="ARBA00005752"/>
    </source>
</evidence>
<dbReference type="PIRSF" id="PIRSF001589">
    <property type="entry name" value="Asn_synthetase_glu-h"/>
    <property type="match status" value="1"/>
</dbReference>
<keyword evidence="4 9" id="KW-0547">Nucleotide-binding</keyword>
<dbReference type="InterPro" id="IPR051786">
    <property type="entry name" value="ASN_synthetase/amidase"/>
</dbReference>
<keyword evidence="8" id="KW-0061">Asparagine biosynthesis</keyword>
<feature type="domain" description="Glutamine amidotransferase type-2" evidence="11">
    <location>
        <begin position="2"/>
        <end position="215"/>
    </location>
</feature>
<feature type="binding site" evidence="9">
    <location>
        <position position="100"/>
    </location>
    <ligand>
        <name>L-glutamine</name>
        <dbReference type="ChEBI" id="CHEBI:58359"/>
    </ligand>
</feature>
<evidence type="ECO:0000256" key="3">
    <source>
        <dbReference type="ARBA" id="ARBA00012737"/>
    </source>
</evidence>
<dbReference type="SUPFAM" id="SSF52402">
    <property type="entry name" value="Adenine nucleotide alpha hydrolases-like"/>
    <property type="match status" value="1"/>
</dbReference>
<evidence type="ECO:0000256" key="10">
    <source>
        <dbReference type="PIRSR" id="PIRSR001589-3"/>
    </source>
</evidence>
<feature type="active site" description="For GATase activity" evidence="8">
    <location>
        <position position="2"/>
    </location>
</feature>